<feature type="compositionally biased region" description="Basic residues" evidence="6">
    <location>
        <begin position="722"/>
        <end position="731"/>
    </location>
</feature>
<feature type="compositionally biased region" description="Pro residues" evidence="6">
    <location>
        <begin position="1702"/>
        <end position="1711"/>
    </location>
</feature>
<feature type="domain" description="Transcription factor tau subunit sfc3/Tfc3 C-terminal" evidence="8">
    <location>
        <begin position="1354"/>
        <end position="1758"/>
    </location>
</feature>
<dbReference type="InterPro" id="IPR044210">
    <property type="entry name" value="Tfc3-like"/>
</dbReference>
<feature type="compositionally biased region" description="Basic residues" evidence="6">
    <location>
        <begin position="636"/>
        <end position="646"/>
    </location>
</feature>
<dbReference type="InterPro" id="IPR046488">
    <property type="entry name" value="Sfc3/Tfc3_C"/>
</dbReference>
<evidence type="ECO:0000256" key="1">
    <source>
        <dbReference type="ARBA" id="ARBA00004123"/>
    </source>
</evidence>
<dbReference type="CDD" id="cd16169">
    <property type="entry name" value="Tau138_eWH"/>
    <property type="match status" value="1"/>
</dbReference>
<comment type="subcellular location">
    <subcellularLocation>
        <location evidence="1">Nucleus</location>
    </subcellularLocation>
</comment>
<evidence type="ECO:0000256" key="2">
    <source>
        <dbReference type="ARBA" id="ARBA00022553"/>
    </source>
</evidence>
<feature type="domain" description="B-block binding subunit of TFIIIC" evidence="7">
    <location>
        <begin position="177"/>
        <end position="243"/>
    </location>
</feature>
<comment type="caution">
    <text evidence="10">The sequence shown here is derived from an EMBL/GenBank/DDBJ whole genome shotgun (WGS) entry which is preliminary data.</text>
</comment>
<sequence length="1810" mass="205048">MSIPALLDYVLEEVSLDGQEGTTIPQLFVYVNDFYVKNPQARTDVGLLSERVPPRPTTKSRDDGRDEIFDSYVGAVMWGMPNLKEDFQDYVWDLLRGEDDFSVGKGNDGRDMSLKDIVDDLRKDKAAGKGDREVVLGGPAVKDQKGHEKWRVFASEERRWRALTGHGVDPKKVPNAIFKCLEVIGKHREQGIIQPDLTRITGQDKKSVPVRTTMLKNQGYIEKKSVLVKNLNTSKLTLTRFAVQRDLRRQLQYAQEVKDGKPKKARRQLDKEDEGPNFAWTGPTIDTEKLIKAILVELKLAKNRVLMHSDLKRKLGMDKSRFHWRSFSRILRKLESLGVLKRIRVPLKLNRKYKKKEANRERIISEQCHARCVRYLRDMYASDWRKVLTAFSKNAVSIDDEEGEEREAEASEDEITKGDKDGDELDPEAVKELEGVDVDAVEEIPREIPQWRIDKPLTNIIFDIVDKAGKDGITSMDLMSGTVGSLYYRPMDQVLHRMTDFPTQSQPPQYMHLAIIRETGITGRSTHYRYFSYRWHQQLVSEGLATEPFGPSMRKKGVKQGSVGKASLENGDDDFETDEYGFPLLDTSRLVKKDGSGTLEESQMMGKKKENLATLTAQFNIIQNKEGGKGVSWRNTTRKQARGGRPRKYEKGQEPYLAGRRRAAAKREAVALLTGISGQNLPAVDYTGEALPGASFETGEKRKLEFSEGVEGATALLNTPLPKRRGRPPKKQKADDSEIGSKRGRPSKRSQAGGNAKTTAVVPDQRSGGQLDTAYPATMGAPWAEATRKRKIQIKEVTPVRKSKRARGSASDAEMGEMVSGLSAVVDSVLDKPRVIPSDRQEGVHMEEITRSQDPGKDTEMAPSPEEPSSSITPIGARDMGVSEGMAVLEGGLSAEASRPITPVHVIGGVVVEVESLDVEGNESYGSIGGMLALERQQVVLDLIKEHGGVFPGGNELRFAFDKRFRKKNPNSGLCDRRLIRGIVQSLQYKKKIHPLTFSFTNSNGSLITKKILVDASLGTDSPLVNAMVKEMISVEGNLWFPPNTELQQNIQERFAKPPHWSLPKPREVEGVEFDRIHPNSVMQLKMKRAAKAADRAAAKAAKLATPSKPRGRPRIYTENHVIGSGRRKKFTDEQKEEAARRRKAELRAEKVLLKLNQQYRHETFDPYDPPPTEENLPRRVWWNDFVDRDLTEPRDGKRFLQELHDVEKWEKDMNNSQMAEREDNRLIMINHFAPDTEVGDNFEQVPVLDMDQRIRAPDFSEPRADGPRKPGPKPGSTKRKPGVVGAKPGPKPTRTVDLLMGDAPKRKRRAPGSFEKAPSRRERAMTAIRKNTLKASDTLPLQELPPRRFQFRNQYIIPKEDEDSLLIAIIIVRTIFGGWDRKIDWGLVQTAIPKHNAITLQKRWPRVREIHKTHMKKLQAEFEQMFLEAYEKGQLPPFNPLDSSTFDLPFVVTWFRENLELPESQSVPELPTTRETFDQTYDLRADGPSTWRNEFHSPVLTMGNRGNHFVCHPYEMPLHEKERPSEDEQVLEYIKSIIKANIITDATEYDPKKAFEILHSYPERLVDEAFYTLIISKTIAHKKDKTRFTPGRNYEFTDKFHHSLRTPMDENLFAQAVSYEAYIRENFKRYKAIEVSPLTNDGSMACLFDMMASRRIILCKSGYFADKLGLIDGYKTRGMDKDIVNFKVQIKPGPGYETKPNPLPAPPLPRGDPENKAEPIRLWVDLNRKLITGMWLKVSTAVLSLITSRPGIHKKEIMRVLWPGLILVEVEEIVDWLAARGSVKCSGEGEGDTKTACWPTEGYFLALQS</sequence>
<keyword evidence="2" id="KW-0597">Phosphoprotein</keyword>
<evidence type="ECO:0000256" key="5">
    <source>
        <dbReference type="ARBA" id="ARBA00023242"/>
    </source>
</evidence>
<keyword evidence="3" id="KW-0238">DNA-binding</keyword>
<reference evidence="10 11" key="1">
    <citation type="submission" date="2024-02" db="EMBL/GenBank/DDBJ databases">
        <title>Discinaceae phylogenomics.</title>
        <authorList>
            <person name="Dirks A.C."/>
            <person name="James T.Y."/>
        </authorList>
    </citation>
    <scope>NUCLEOTIDE SEQUENCE [LARGE SCALE GENOMIC DNA]</scope>
    <source>
        <strain evidence="10 11">ACD0624</strain>
    </source>
</reference>
<dbReference type="PANTHER" id="PTHR15180:SF1">
    <property type="entry name" value="GENERAL TRANSCRIPTION FACTOR 3C POLYPEPTIDE 1"/>
    <property type="match status" value="1"/>
</dbReference>
<feature type="compositionally biased region" description="Polar residues" evidence="6">
    <location>
        <begin position="749"/>
        <end position="758"/>
    </location>
</feature>
<dbReference type="InterPro" id="IPR007309">
    <property type="entry name" value="TFIIIC_Bblock-bd"/>
</dbReference>
<keyword evidence="11" id="KW-1185">Reference proteome</keyword>
<dbReference type="PANTHER" id="PTHR15180">
    <property type="entry name" value="GENERAL TRANSCRIPTION FACTOR 3C POLYPEPTIDE 1"/>
    <property type="match status" value="1"/>
</dbReference>
<feature type="domain" description="DUF7599" evidence="9">
    <location>
        <begin position="286"/>
        <end position="352"/>
    </location>
</feature>
<keyword evidence="4" id="KW-0804">Transcription</keyword>
<keyword evidence="5" id="KW-0539">Nucleus</keyword>
<feature type="compositionally biased region" description="Basic and acidic residues" evidence="6">
    <location>
        <begin position="842"/>
        <end position="860"/>
    </location>
</feature>
<evidence type="ECO:0000259" key="8">
    <source>
        <dbReference type="Pfam" id="PF20222"/>
    </source>
</evidence>
<evidence type="ECO:0000313" key="11">
    <source>
        <dbReference type="Proteomes" id="UP001447188"/>
    </source>
</evidence>
<feature type="region of interest" description="Disordered" evidence="6">
    <location>
        <begin position="628"/>
        <end position="661"/>
    </location>
</feature>
<proteinExistence type="predicted"/>
<feature type="compositionally biased region" description="Acidic residues" evidence="6">
    <location>
        <begin position="399"/>
        <end position="413"/>
    </location>
</feature>
<dbReference type="Pfam" id="PF20222">
    <property type="entry name" value="DUF6581"/>
    <property type="match status" value="1"/>
</dbReference>
<evidence type="ECO:0000259" key="9">
    <source>
        <dbReference type="Pfam" id="PF24538"/>
    </source>
</evidence>
<organism evidence="10 11">
    <name type="scientific">Discina gigas</name>
    <dbReference type="NCBI Taxonomy" id="1032678"/>
    <lineage>
        <taxon>Eukaryota</taxon>
        <taxon>Fungi</taxon>
        <taxon>Dikarya</taxon>
        <taxon>Ascomycota</taxon>
        <taxon>Pezizomycotina</taxon>
        <taxon>Pezizomycetes</taxon>
        <taxon>Pezizales</taxon>
        <taxon>Discinaceae</taxon>
        <taxon>Discina</taxon>
    </lineage>
</organism>
<feature type="region of interest" description="Disordered" evidence="6">
    <location>
        <begin position="842"/>
        <end position="877"/>
    </location>
</feature>
<feature type="region of interest" description="Disordered" evidence="6">
    <location>
        <begin position="1694"/>
        <end position="1714"/>
    </location>
</feature>
<dbReference type="InterPro" id="IPR056020">
    <property type="entry name" value="DUF7599"/>
</dbReference>
<evidence type="ECO:0000256" key="3">
    <source>
        <dbReference type="ARBA" id="ARBA00023125"/>
    </source>
</evidence>
<evidence type="ECO:0000313" key="10">
    <source>
        <dbReference type="EMBL" id="KAL0638161.1"/>
    </source>
</evidence>
<feature type="region of interest" description="Disordered" evidence="6">
    <location>
        <begin position="399"/>
        <end position="425"/>
    </location>
</feature>
<feature type="region of interest" description="Disordered" evidence="6">
    <location>
        <begin position="1256"/>
        <end position="1323"/>
    </location>
</feature>
<feature type="region of interest" description="Disordered" evidence="6">
    <location>
        <begin position="711"/>
        <end position="776"/>
    </location>
</feature>
<accession>A0ABR3GQF2</accession>
<feature type="compositionally biased region" description="Basic and acidic residues" evidence="6">
    <location>
        <begin position="732"/>
        <end position="741"/>
    </location>
</feature>
<dbReference type="Pfam" id="PF04182">
    <property type="entry name" value="B-block_TFIIIC"/>
    <property type="match status" value="1"/>
</dbReference>
<evidence type="ECO:0000256" key="6">
    <source>
        <dbReference type="SAM" id="MobiDB-lite"/>
    </source>
</evidence>
<evidence type="ECO:0000259" key="7">
    <source>
        <dbReference type="Pfam" id="PF04182"/>
    </source>
</evidence>
<name>A0ABR3GQF2_9PEZI</name>
<protein>
    <submittedName>
        <fullName evidence="10">Uncharacterized protein</fullName>
    </submittedName>
</protein>
<dbReference type="EMBL" id="JBBBZM010000025">
    <property type="protein sequence ID" value="KAL0638161.1"/>
    <property type="molecule type" value="Genomic_DNA"/>
</dbReference>
<feature type="compositionally biased region" description="Basic and acidic residues" evidence="6">
    <location>
        <begin position="1256"/>
        <end position="1269"/>
    </location>
</feature>
<dbReference type="InterPro" id="IPR035625">
    <property type="entry name" value="Tfc3-like_eWH"/>
</dbReference>
<feature type="compositionally biased region" description="Low complexity" evidence="6">
    <location>
        <begin position="863"/>
        <end position="875"/>
    </location>
</feature>
<dbReference type="Proteomes" id="UP001447188">
    <property type="component" value="Unassembled WGS sequence"/>
</dbReference>
<evidence type="ECO:0000256" key="4">
    <source>
        <dbReference type="ARBA" id="ARBA00023163"/>
    </source>
</evidence>
<dbReference type="Pfam" id="PF24538">
    <property type="entry name" value="DUF7599"/>
    <property type="match status" value="1"/>
</dbReference>
<gene>
    <name evidence="10" type="ORF">Q9L58_002774</name>
</gene>